<evidence type="ECO:0000256" key="1">
    <source>
        <dbReference type="ARBA" id="ARBA00022801"/>
    </source>
</evidence>
<dbReference type="InterPro" id="IPR000383">
    <property type="entry name" value="Xaa-Pro-like_dom"/>
</dbReference>
<dbReference type="InterPro" id="IPR050585">
    <property type="entry name" value="Xaa-Pro_dipeptidyl-ppase/CocE"/>
</dbReference>
<dbReference type="InterPro" id="IPR013736">
    <property type="entry name" value="Xaa-Pro_dipept_C"/>
</dbReference>
<dbReference type="SUPFAM" id="SSF49785">
    <property type="entry name" value="Galactose-binding domain-like"/>
    <property type="match status" value="1"/>
</dbReference>
<dbReference type="Pfam" id="PF08530">
    <property type="entry name" value="PepX_C"/>
    <property type="match status" value="1"/>
</dbReference>
<evidence type="ECO:0000313" key="4">
    <source>
        <dbReference type="Proteomes" id="UP000028643"/>
    </source>
</evidence>
<dbReference type="GO" id="GO:0008239">
    <property type="term" value="F:dipeptidyl-peptidase activity"/>
    <property type="evidence" value="ECO:0007669"/>
    <property type="project" value="InterPro"/>
</dbReference>
<dbReference type="Proteomes" id="UP000028643">
    <property type="component" value="Unassembled WGS sequence"/>
</dbReference>
<dbReference type="InterPro" id="IPR029058">
    <property type="entry name" value="AB_hydrolase_fold"/>
</dbReference>
<keyword evidence="1 3" id="KW-0378">Hydrolase</keyword>
<gene>
    <name evidence="3" type="ORF">IV02_12140</name>
</gene>
<organism evidence="3 4">
    <name type="scientific">Pseudomonas syringae</name>
    <dbReference type="NCBI Taxonomy" id="317"/>
    <lineage>
        <taxon>Bacteria</taxon>
        <taxon>Pseudomonadati</taxon>
        <taxon>Pseudomonadota</taxon>
        <taxon>Gammaproteobacteria</taxon>
        <taxon>Pseudomonadales</taxon>
        <taxon>Pseudomonadaceae</taxon>
        <taxon>Pseudomonas</taxon>
    </lineage>
</organism>
<sequence length="611" mass="68169">MSDADSGSVAWKLAPSQYLAERNQDFEKPGKPVSHYIAMRDGCKIALDIFLPQPKSGTEASATFPTIVVFTPYYRRFKLAAGSTQENSPNTYRYRDQFVPYGYAVVVVDVRGTGASYGSRDSFRSPAERADSVEVVDWIINQPWSNGRVGATGVSYLGAAADFLASTGHPAVKAIAPLFSVWDTYADNYYPGGILVKSLTRLYDDIMIGLDHDRRDVLQQFSYFNHPDFQGPQPVDEDVSGEQCAEALQQHLANFRQTDFMAEFRFSDDSLPYDATFTPATFSPHSYSAGTRSDVAIYSVSGWMDGAGYMNGAISRFLTLKDNPHHLLLGPWDHGARINVSPWRVEETAQFGLMPELLRFFDHYLDERDTGLDQESPVHYFSMHDETWCAAEQWPPTRNVATLYLGQANVLAAEPEQNPHRDQFKVDFRHGTGEGTRFERIAGVDSRTYYPDWQGRTDALLSYTSEVLPQGLQLSGHVIAQFWLECDQPDAAIFVYLSEIEADGSERYVTEGLLRALLRKESPPPSTYQTTWPYRSLARKDAEPMQPGKAEQIRLALLPTAWAFKAGSRVRVSFAGADSDHCGQIPHGKPPVFNILSGSSTPSRVVLPALL</sequence>
<name>A0A085V7W6_PSESX</name>
<dbReference type="Gene3D" id="3.40.50.1820">
    <property type="entry name" value="alpha/beta hydrolase"/>
    <property type="match status" value="1"/>
</dbReference>
<dbReference type="SUPFAM" id="SSF53474">
    <property type="entry name" value="alpha/beta-Hydrolases"/>
    <property type="match status" value="1"/>
</dbReference>
<dbReference type="Pfam" id="PF02129">
    <property type="entry name" value="Peptidase_S15"/>
    <property type="match status" value="1"/>
</dbReference>
<protein>
    <submittedName>
        <fullName evidence="3">Hydrolase</fullName>
    </submittedName>
</protein>
<accession>A0A085V7W6</accession>
<dbReference type="InterPro" id="IPR005674">
    <property type="entry name" value="CocE/Ser_esterase"/>
</dbReference>
<dbReference type="PATRIC" id="fig|317.174.peg.2495"/>
<proteinExistence type="predicted"/>
<comment type="caution">
    <text evidence="3">The sequence shown here is derived from an EMBL/GenBank/DDBJ whole genome shotgun (WGS) entry which is preliminary data.</text>
</comment>
<evidence type="ECO:0000313" key="3">
    <source>
        <dbReference type="EMBL" id="KFE51529.1"/>
    </source>
</evidence>
<dbReference type="EMBL" id="JPQT01000103">
    <property type="protein sequence ID" value="KFE51529.1"/>
    <property type="molecule type" value="Genomic_DNA"/>
</dbReference>
<dbReference type="RefSeq" id="WP_047575012.1">
    <property type="nucleotide sequence ID" value="NZ_JPQT01000103.1"/>
</dbReference>
<dbReference type="PANTHER" id="PTHR43056:SF10">
    <property type="entry name" value="COCE_NOND FAMILY, PUTATIVE (AFU_ORTHOLOGUE AFUA_7G00600)-RELATED"/>
    <property type="match status" value="1"/>
</dbReference>
<dbReference type="Gene3D" id="2.60.120.260">
    <property type="entry name" value="Galactose-binding domain-like"/>
    <property type="match status" value="1"/>
</dbReference>
<dbReference type="PANTHER" id="PTHR43056">
    <property type="entry name" value="PEPTIDASE S9 PROLYL OLIGOPEPTIDASE"/>
    <property type="match status" value="1"/>
</dbReference>
<evidence type="ECO:0000259" key="2">
    <source>
        <dbReference type="SMART" id="SM00939"/>
    </source>
</evidence>
<reference evidence="3 4" key="1">
    <citation type="submission" date="2014-07" db="EMBL/GenBank/DDBJ databases">
        <title>Draft Genome Sequences of Environmental Pseudomonas syringae strains.</title>
        <authorList>
            <person name="Baltrus D.A."/>
            <person name="Berge O."/>
            <person name="Morris C."/>
        </authorList>
    </citation>
    <scope>NUCLEOTIDE SEQUENCE [LARGE SCALE GENOMIC DNA]</scope>
    <source>
        <strain evidence="3 4">CEB003</strain>
    </source>
</reference>
<dbReference type="NCBIfam" id="TIGR00976">
    <property type="entry name" value="CocE_NonD"/>
    <property type="match status" value="1"/>
</dbReference>
<dbReference type="AlphaFoldDB" id="A0A085V7W6"/>
<dbReference type="Gene3D" id="1.10.3020.10">
    <property type="entry name" value="alpha-amino acid ester hydrolase ( Helical cap domain)"/>
    <property type="match status" value="1"/>
</dbReference>
<dbReference type="InterPro" id="IPR008979">
    <property type="entry name" value="Galactose-bd-like_sf"/>
</dbReference>
<feature type="domain" description="Xaa-Pro dipeptidyl-peptidase C-terminal" evidence="2">
    <location>
        <begin position="358"/>
        <end position="606"/>
    </location>
</feature>
<dbReference type="SMART" id="SM00939">
    <property type="entry name" value="PepX_C"/>
    <property type="match status" value="1"/>
</dbReference>